<dbReference type="EMBL" id="CP015163">
    <property type="protein sequence ID" value="AXB48348.1"/>
    <property type="molecule type" value="Genomic_DNA"/>
</dbReference>
<evidence type="ECO:0000313" key="2">
    <source>
        <dbReference type="EMBL" id="AXB48348.1"/>
    </source>
</evidence>
<proteinExistence type="predicted"/>
<accession>A0A344LJX4</accession>
<keyword evidence="3" id="KW-1185">Reference proteome</keyword>
<dbReference type="AlphaFoldDB" id="A0A344LJX4"/>
<feature type="compositionally biased region" description="Polar residues" evidence="1">
    <location>
        <begin position="334"/>
        <end position="345"/>
    </location>
</feature>
<dbReference type="Pfam" id="PF15892">
    <property type="entry name" value="BNR_4"/>
    <property type="match status" value="1"/>
</dbReference>
<name>A0A344LJX4_9PSEU</name>
<dbReference type="Proteomes" id="UP000250434">
    <property type="component" value="Chromosome"/>
</dbReference>
<evidence type="ECO:0000256" key="1">
    <source>
        <dbReference type="SAM" id="MobiDB-lite"/>
    </source>
</evidence>
<evidence type="ECO:0008006" key="4">
    <source>
        <dbReference type="Google" id="ProtNLM"/>
    </source>
</evidence>
<evidence type="ECO:0000313" key="3">
    <source>
        <dbReference type="Proteomes" id="UP000250434"/>
    </source>
</evidence>
<organism evidence="2 3">
    <name type="scientific">Amycolatopsis albispora</name>
    <dbReference type="NCBI Taxonomy" id="1804986"/>
    <lineage>
        <taxon>Bacteria</taxon>
        <taxon>Bacillati</taxon>
        <taxon>Actinomycetota</taxon>
        <taxon>Actinomycetes</taxon>
        <taxon>Pseudonocardiales</taxon>
        <taxon>Pseudonocardiaceae</taxon>
        <taxon>Amycolatopsis</taxon>
    </lineage>
</organism>
<dbReference type="KEGG" id="aab:A4R43_07960"/>
<sequence length="392" mass="44353">MAPSGAWCWFGGPRAVHHRGRWRRTYLGYITDSGAITVAQYDHANARLSQTVLAEGFEIDDHNNPAIHVLPDGRLEVYWTAHARNIPLYYRRSTLPEDITGGWEPARTITTNTEGQYGWTYTNIAQLTAEQNRKYLFWRGADFNPAFSTTDGDDRWTEARSLIQVPGQRPYVKMCTNGRDTIHFAFTDGHPRNVHTSIYYMYYRAGHLHRANGTRIGPLGTPVSPAQADKVYDATGRPKSWIWEIATDRRGRPVLVYANFPADTDHQYRYARWDGHRWHDHWITAAGGSISADGKEPNYSGGISLDHTDPSKVLLSRQVPGGRHEVERWRTPNGGHTWTSEPVTRGSTELNVRPFKPVGLPGDGPMSVLWMAGEYPSYVGYRTRIMALGDTL</sequence>
<reference evidence="2 3" key="1">
    <citation type="submission" date="2016-04" db="EMBL/GenBank/DDBJ databases">
        <title>Complete genome sequence and analysis of deep-sea sediment isolate, Amycolatopsis sp. WP1.</title>
        <authorList>
            <person name="Wang H."/>
            <person name="Chen S."/>
            <person name="Wu Q."/>
        </authorList>
    </citation>
    <scope>NUCLEOTIDE SEQUENCE [LARGE SCALE GENOMIC DNA]</scope>
    <source>
        <strain evidence="2 3">WP1</strain>
    </source>
</reference>
<feature type="region of interest" description="Disordered" evidence="1">
    <location>
        <begin position="321"/>
        <end position="345"/>
    </location>
</feature>
<protein>
    <recommendedName>
        <fullName evidence="4">BNR repeat-containing family member</fullName>
    </recommendedName>
</protein>
<gene>
    <name evidence="2" type="ORF">A4R43_07960</name>
</gene>